<dbReference type="EMBL" id="BLLF01002522">
    <property type="protein sequence ID" value="GFH24383.1"/>
    <property type="molecule type" value="Genomic_DNA"/>
</dbReference>
<name>A0A699ZNX6_HAELA</name>
<comment type="caution">
    <text evidence="1">The sequence shown here is derived from an EMBL/GenBank/DDBJ whole genome shotgun (WGS) entry which is preliminary data.</text>
</comment>
<keyword evidence="2" id="KW-1185">Reference proteome</keyword>
<dbReference type="AlphaFoldDB" id="A0A699ZNX6"/>
<organism evidence="1 2">
    <name type="scientific">Haematococcus lacustris</name>
    <name type="common">Green alga</name>
    <name type="synonym">Haematococcus pluvialis</name>
    <dbReference type="NCBI Taxonomy" id="44745"/>
    <lineage>
        <taxon>Eukaryota</taxon>
        <taxon>Viridiplantae</taxon>
        <taxon>Chlorophyta</taxon>
        <taxon>core chlorophytes</taxon>
        <taxon>Chlorophyceae</taxon>
        <taxon>CS clade</taxon>
        <taxon>Chlamydomonadales</taxon>
        <taxon>Haematococcaceae</taxon>
        <taxon>Haematococcus</taxon>
    </lineage>
</organism>
<reference evidence="1 2" key="1">
    <citation type="submission" date="2020-02" db="EMBL/GenBank/DDBJ databases">
        <title>Draft genome sequence of Haematococcus lacustris strain NIES-144.</title>
        <authorList>
            <person name="Morimoto D."/>
            <person name="Nakagawa S."/>
            <person name="Yoshida T."/>
            <person name="Sawayama S."/>
        </authorList>
    </citation>
    <scope>NUCLEOTIDE SEQUENCE [LARGE SCALE GENOMIC DNA]</scope>
    <source>
        <strain evidence="1 2">NIES-144</strain>
    </source>
</reference>
<evidence type="ECO:0000313" key="2">
    <source>
        <dbReference type="Proteomes" id="UP000485058"/>
    </source>
</evidence>
<dbReference type="Proteomes" id="UP000485058">
    <property type="component" value="Unassembled WGS sequence"/>
</dbReference>
<gene>
    <name evidence="1" type="ORF">HaLaN_22171</name>
</gene>
<accession>A0A699ZNX6</accession>
<proteinExistence type="predicted"/>
<sequence length="82" mass="8946">MPCSPPPANRQRQHIRLGPQQLDVCPDHQPATGSHRHPVLWELVLAGKMGSLYPTMVRGRPKSSLASSGWRPAGFGDVVRGL</sequence>
<protein>
    <submittedName>
        <fullName evidence="1">Uncharacterized protein</fullName>
    </submittedName>
</protein>
<evidence type="ECO:0000313" key="1">
    <source>
        <dbReference type="EMBL" id="GFH24383.1"/>
    </source>
</evidence>